<accession>A0A100HQP1</accession>
<proteinExistence type="predicted"/>
<dbReference type="AlphaFoldDB" id="A0A100HQP1"/>
<keyword evidence="2" id="KW-1185">Reference proteome</keyword>
<dbReference type="Proteomes" id="UP000056209">
    <property type="component" value="Unassembled WGS sequence"/>
</dbReference>
<protein>
    <submittedName>
        <fullName evidence="1">Uncharacterized protein</fullName>
    </submittedName>
</protein>
<dbReference type="EMBL" id="BCMS01000006">
    <property type="protein sequence ID" value="GAQ23960.1"/>
    <property type="molecule type" value="Genomic_DNA"/>
</dbReference>
<comment type="caution">
    <text evidence="1">The sequence shown here is derived from an EMBL/GenBank/DDBJ whole genome shotgun (WGS) entry which is preliminary data.</text>
</comment>
<organism evidence="1 2">
    <name type="scientific">Deinococcus grandis</name>
    <dbReference type="NCBI Taxonomy" id="57498"/>
    <lineage>
        <taxon>Bacteria</taxon>
        <taxon>Thermotogati</taxon>
        <taxon>Deinococcota</taxon>
        <taxon>Deinococci</taxon>
        <taxon>Deinococcales</taxon>
        <taxon>Deinococcaceae</taxon>
        <taxon>Deinococcus</taxon>
    </lineage>
</organism>
<gene>
    <name evidence="1" type="ORF">DEIGR_400093</name>
</gene>
<evidence type="ECO:0000313" key="1">
    <source>
        <dbReference type="EMBL" id="GAQ23960.1"/>
    </source>
</evidence>
<dbReference type="RefSeq" id="WP_058980156.1">
    <property type="nucleotide sequence ID" value="NZ_BCMS01000006.1"/>
</dbReference>
<sequence length="97" mass="10138">MSNIIFDAGTPLPDTLTHPDLTPELQTRMQGLVDDLRAAGFSVALLAVPASGNALTVVNGDARHLLPVLSGAFDAVRKTCCPCPTCAAERARTRGHA</sequence>
<reference evidence="2" key="1">
    <citation type="submission" date="2015-11" db="EMBL/GenBank/DDBJ databases">
        <title>Draft Genome Sequence of the Radioresistant Bacterium Deinococcus grandis, Isolated from Freshwater Fish in Japan.</title>
        <authorList>
            <person name="Satoh K."/>
            <person name="Onodera T."/>
            <person name="Omoso K."/>
            <person name="Takeda-Yano K."/>
            <person name="Katayama T."/>
            <person name="Oono Y."/>
            <person name="Narumi I."/>
        </authorList>
    </citation>
    <scope>NUCLEOTIDE SEQUENCE [LARGE SCALE GENOMIC DNA]</scope>
    <source>
        <strain evidence="2">ATCC 43672</strain>
    </source>
</reference>
<name>A0A100HQP1_9DEIO</name>
<evidence type="ECO:0000313" key="2">
    <source>
        <dbReference type="Proteomes" id="UP000056209"/>
    </source>
</evidence>